<protein>
    <submittedName>
        <fullName evidence="1">Uncharacterized protein</fullName>
    </submittedName>
</protein>
<dbReference type="Proteomes" id="UP000679950">
    <property type="component" value="Unassembled WGS sequence"/>
</dbReference>
<dbReference type="RefSeq" id="WP_212967258.1">
    <property type="nucleotide sequence ID" value="NZ_BORB01000044.1"/>
</dbReference>
<organism evidence="1 2">
    <name type="scientific">Lederbergia ruris</name>
    <dbReference type="NCBI Taxonomy" id="217495"/>
    <lineage>
        <taxon>Bacteria</taxon>
        <taxon>Bacillati</taxon>
        <taxon>Bacillota</taxon>
        <taxon>Bacilli</taxon>
        <taxon>Bacillales</taxon>
        <taxon>Bacillaceae</taxon>
        <taxon>Lederbergia</taxon>
    </lineage>
</organism>
<comment type="caution">
    <text evidence="1">The sequence shown here is derived from an EMBL/GenBank/DDBJ whole genome shotgun (WGS) entry which is preliminary data.</text>
</comment>
<proteinExistence type="predicted"/>
<reference evidence="1 2" key="1">
    <citation type="submission" date="2021-03" db="EMBL/GenBank/DDBJ databases">
        <title>Antimicrobial resistance genes in bacteria isolated from Japanese honey, and their potential for conferring macrolide and lincosamide resistance in the American foulbrood pathogen Paenibacillus larvae.</title>
        <authorList>
            <person name="Okamoto M."/>
            <person name="Kumagai M."/>
            <person name="Kanamori H."/>
            <person name="Takamatsu D."/>
        </authorList>
    </citation>
    <scope>NUCLEOTIDE SEQUENCE [LARGE SCALE GENOMIC DNA]</scope>
    <source>
        <strain evidence="1 2">J8TS2</strain>
    </source>
</reference>
<keyword evidence="2" id="KW-1185">Reference proteome</keyword>
<name>A0ABQ4KNA2_9BACI</name>
<gene>
    <name evidence="1" type="ORF">J8TS2_37380</name>
</gene>
<accession>A0ABQ4KNA2</accession>
<evidence type="ECO:0000313" key="1">
    <source>
        <dbReference type="EMBL" id="GIN59419.1"/>
    </source>
</evidence>
<evidence type="ECO:0000313" key="2">
    <source>
        <dbReference type="Proteomes" id="UP000679950"/>
    </source>
</evidence>
<sequence>MNELIERLYDELYSPKVNPEELINNAALPNYISVNFESNQTGLIVTTKCILDNNLEAEYKYQFDKDKRLLTLIGNVNGENDVIYDRNEEIALKYKEIKKHLELGVQAV</sequence>
<dbReference type="EMBL" id="BORB01000044">
    <property type="protein sequence ID" value="GIN59419.1"/>
    <property type="molecule type" value="Genomic_DNA"/>
</dbReference>